<protein>
    <submittedName>
        <fullName evidence="2">Uncharacterized protein</fullName>
    </submittedName>
</protein>
<evidence type="ECO:0000313" key="3">
    <source>
        <dbReference type="Proteomes" id="UP001162131"/>
    </source>
</evidence>
<reference evidence="2" key="1">
    <citation type="submission" date="2021-09" db="EMBL/GenBank/DDBJ databases">
        <authorList>
            <consortium name="AG Swart"/>
            <person name="Singh M."/>
            <person name="Singh A."/>
            <person name="Seah K."/>
            <person name="Emmerich C."/>
        </authorList>
    </citation>
    <scope>NUCLEOTIDE SEQUENCE</scope>
    <source>
        <strain evidence="2">ATCC30299</strain>
    </source>
</reference>
<dbReference type="Proteomes" id="UP001162131">
    <property type="component" value="Unassembled WGS sequence"/>
</dbReference>
<dbReference type="EMBL" id="CAJZBQ010000047">
    <property type="protein sequence ID" value="CAG9329263.1"/>
    <property type="molecule type" value="Genomic_DNA"/>
</dbReference>
<evidence type="ECO:0000313" key="2">
    <source>
        <dbReference type="EMBL" id="CAG9329263.1"/>
    </source>
</evidence>
<organism evidence="2 3">
    <name type="scientific">Blepharisma stoltei</name>
    <dbReference type="NCBI Taxonomy" id="1481888"/>
    <lineage>
        <taxon>Eukaryota</taxon>
        <taxon>Sar</taxon>
        <taxon>Alveolata</taxon>
        <taxon>Ciliophora</taxon>
        <taxon>Postciliodesmatophora</taxon>
        <taxon>Heterotrichea</taxon>
        <taxon>Heterotrichida</taxon>
        <taxon>Blepharismidae</taxon>
        <taxon>Blepharisma</taxon>
    </lineage>
</organism>
<dbReference type="AlphaFoldDB" id="A0AAU9JU57"/>
<gene>
    <name evidence="2" type="ORF">BSTOLATCC_MIC48089</name>
</gene>
<comment type="caution">
    <text evidence="2">The sequence shown here is derived from an EMBL/GenBank/DDBJ whole genome shotgun (WGS) entry which is preliminary data.</text>
</comment>
<feature type="region of interest" description="Disordered" evidence="1">
    <location>
        <begin position="1"/>
        <end position="57"/>
    </location>
</feature>
<feature type="compositionally biased region" description="Basic residues" evidence="1">
    <location>
        <begin position="20"/>
        <end position="31"/>
    </location>
</feature>
<feature type="compositionally biased region" description="Polar residues" evidence="1">
    <location>
        <begin position="34"/>
        <end position="48"/>
    </location>
</feature>
<proteinExistence type="predicted"/>
<keyword evidence="3" id="KW-1185">Reference proteome</keyword>
<name>A0AAU9JU57_9CILI</name>
<evidence type="ECO:0000256" key="1">
    <source>
        <dbReference type="SAM" id="MobiDB-lite"/>
    </source>
</evidence>
<accession>A0AAU9JU57</accession>
<sequence>MGCCDSRPEPVNQVTEKAPIKRPKFKRKTRFLKPQTQKTPVSSPLQETRTPRRSTPVVSRGSFILNVPESLKENYAIIKKLHDNPNGIVAIARDKRTNMQRLIKEVRWAKMEWGESEKFMERVDSLKDLVKIM</sequence>